<gene>
    <name evidence="8" type="primary">ndk</name>
    <name evidence="12" type="ORF">DB30_01040</name>
</gene>
<feature type="binding site" evidence="8 9">
    <location>
        <position position="9"/>
    </location>
    <ligand>
        <name>ATP</name>
        <dbReference type="ChEBI" id="CHEBI:30616"/>
    </ligand>
</feature>
<keyword evidence="5 8" id="KW-0547">Nucleotide-binding</keyword>
<dbReference type="GO" id="GO:0006228">
    <property type="term" value="P:UTP biosynthetic process"/>
    <property type="evidence" value="ECO:0007669"/>
    <property type="project" value="UniProtKB-UniRule"/>
</dbReference>
<keyword evidence="8" id="KW-0479">Metal-binding</keyword>
<feature type="binding site" evidence="8 9">
    <location>
        <position position="91"/>
    </location>
    <ligand>
        <name>ATP</name>
        <dbReference type="ChEBI" id="CHEBI:30616"/>
    </ligand>
</feature>
<evidence type="ECO:0000256" key="8">
    <source>
        <dbReference type="HAMAP-Rule" id="MF_00451"/>
    </source>
</evidence>
<dbReference type="InterPro" id="IPR034907">
    <property type="entry name" value="NDK-like_dom"/>
</dbReference>
<comment type="catalytic activity">
    <reaction evidence="8">
        <text>a ribonucleoside 5'-diphosphate + ATP = a ribonucleoside 5'-triphosphate + ADP</text>
        <dbReference type="Rhea" id="RHEA:18113"/>
        <dbReference type="ChEBI" id="CHEBI:30616"/>
        <dbReference type="ChEBI" id="CHEBI:57930"/>
        <dbReference type="ChEBI" id="CHEBI:61557"/>
        <dbReference type="ChEBI" id="CHEBI:456216"/>
        <dbReference type="EC" id="2.7.4.6"/>
    </reaction>
</comment>
<sequence length="137" mass="14996">MQRTFAAIKPDAFAAGYQGKIIAAIQESGLKIVAMKTLHLSERQAKGFYHVHSERPFFGDLVTFMTEGPIVALVLEGDGAIKRWRDLMGPTNAKEAPKDTMRGQFGTNIERNATHGSDADDTAAFEIGYFFSGLEIA</sequence>
<comment type="function">
    <text evidence="8">Major role in the synthesis of nucleoside triphosphates other than ATP. The ATP gamma phosphate is transferred to the NDP beta phosphate via a ping-pong mechanism, using a phosphorylated active-site intermediate.</text>
</comment>
<evidence type="ECO:0000256" key="3">
    <source>
        <dbReference type="ARBA" id="ARBA00022553"/>
    </source>
</evidence>
<evidence type="ECO:0000313" key="13">
    <source>
        <dbReference type="Proteomes" id="UP000031599"/>
    </source>
</evidence>
<reference evidence="12 13" key="1">
    <citation type="submission" date="2014-12" db="EMBL/GenBank/DDBJ databases">
        <title>Genome assembly of Enhygromyxa salina DSM 15201.</title>
        <authorList>
            <person name="Sharma G."/>
            <person name="Subramanian S."/>
        </authorList>
    </citation>
    <scope>NUCLEOTIDE SEQUENCE [LARGE SCALE GENOMIC DNA]</scope>
    <source>
        <strain evidence="12 13">DSM 15201</strain>
    </source>
</reference>
<dbReference type="GO" id="GO:0006241">
    <property type="term" value="P:CTP biosynthetic process"/>
    <property type="evidence" value="ECO:0007669"/>
    <property type="project" value="UniProtKB-UniRule"/>
</dbReference>
<keyword evidence="8" id="KW-0460">Magnesium</keyword>
<feature type="domain" description="Nucleoside diphosphate kinase-like" evidence="11">
    <location>
        <begin position="1"/>
        <end position="137"/>
    </location>
</feature>
<evidence type="ECO:0000256" key="10">
    <source>
        <dbReference type="RuleBase" id="RU004011"/>
    </source>
</evidence>
<dbReference type="CDD" id="cd04413">
    <property type="entry name" value="NDPk_I"/>
    <property type="match status" value="1"/>
</dbReference>
<dbReference type="NCBIfam" id="NF001908">
    <property type="entry name" value="PRK00668.1"/>
    <property type="match status" value="1"/>
</dbReference>
<dbReference type="GO" id="GO:0006183">
    <property type="term" value="P:GTP biosynthetic process"/>
    <property type="evidence" value="ECO:0007669"/>
    <property type="project" value="UniProtKB-UniRule"/>
</dbReference>
<evidence type="ECO:0000256" key="6">
    <source>
        <dbReference type="ARBA" id="ARBA00022777"/>
    </source>
</evidence>
<feature type="binding site" evidence="8 9">
    <location>
        <position position="112"/>
    </location>
    <ligand>
        <name>ATP</name>
        <dbReference type="ChEBI" id="CHEBI:30616"/>
    </ligand>
</feature>
<keyword evidence="6 8" id="KW-0418">Kinase</keyword>
<keyword evidence="7 8" id="KW-0067">ATP-binding</keyword>
<evidence type="ECO:0000256" key="9">
    <source>
        <dbReference type="PROSITE-ProRule" id="PRU00706"/>
    </source>
</evidence>
<accession>A0A0C1Z595</accession>
<proteinExistence type="inferred from homology"/>
<name>A0A0C1Z595_9BACT</name>
<comment type="catalytic activity">
    <reaction evidence="8">
        <text>a 2'-deoxyribonucleoside 5'-diphosphate + ATP = a 2'-deoxyribonucleoside 5'-triphosphate + ADP</text>
        <dbReference type="Rhea" id="RHEA:44640"/>
        <dbReference type="ChEBI" id="CHEBI:30616"/>
        <dbReference type="ChEBI" id="CHEBI:61560"/>
        <dbReference type="ChEBI" id="CHEBI:73316"/>
        <dbReference type="ChEBI" id="CHEBI:456216"/>
        <dbReference type="EC" id="2.7.4.6"/>
    </reaction>
</comment>
<evidence type="ECO:0000256" key="1">
    <source>
        <dbReference type="ARBA" id="ARBA00001946"/>
    </source>
</evidence>
<dbReference type="PANTHER" id="PTHR46161:SF3">
    <property type="entry name" value="NUCLEOSIDE DIPHOSPHATE KINASE DDB_G0292928-RELATED"/>
    <property type="match status" value="1"/>
</dbReference>
<feature type="binding site" evidence="8 9">
    <location>
        <position position="102"/>
    </location>
    <ligand>
        <name>ATP</name>
        <dbReference type="ChEBI" id="CHEBI:30616"/>
    </ligand>
</feature>
<keyword evidence="3 8" id="KW-0597">Phosphoprotein</keyword>
<dbReference type="GO" id="GO:0005737">
    <property type="term" value="C:cytoplasm"/>
    <property type="evidence" value="ECO:0007669"/>
    <property type="project" value="UniProtKB-SubCell"/>
</dbReference>
<feature type="binding site" evidence="8 9">
    <location>
        <position position="57"/>
    </location>
    <ligand>
        <name>ATP</name>
        <dbReference type="ChEBI" id="CHEBI:30616"/>
    </ligand>
</feature>
<dbReference type="InterPro" id="IPR036850">
    <property type="entry name" value="NDK-like_dom_sf"/>
</dbReference>
<evidence type="ECO:0000256" key="4">
    <source>
        <dbReference type="ARBA" id="ARBA00022679"/>
    </source>
</evidence>
<dbReference type="GO" id="GO:0004550">
    <property type="term" value="F:nucleoside diphosphate kinase activity"/>
    <property type="evidence" value="ECO:0007669"/>
    <property type="project" value="UniProtKB-UniRule"/>
</dbReference>
<dbReference type="RefSeq" id="WP_052557059.1">
    <property type="nucleotide sequence ID" value="NZ_JMCC02000119.1"/>
</dbReference>
<dbReference type="PRINTS" id="PR01243">
    <property type="entry name" value="NUCDPKINASE"/>
</dbReference>
<dbReference type="PROSITE" id="PS51374">
    <property type="entry name" value="NDPK_LIKE"/>
    <property type="match status" value="1"/>
</dbReference>
<evidence type="ECO:0000256" key="5">
    <source>
        <dbReference type="ARBA" id="ARBA00022741"/>
    </source>
</evidence>
<comment type="subcellular location">
    <subcellularLocation>
        <location evidence="8">Cytoplasm</location>
    </subcellularLocation>
</comment>
<dbReference type="Proteomes" id="UP000031599">
    <property type="component" value="Unassembled WGS sequence"/>
</dbReference>
<keyword evidence="8" id="KW-0963">Cytoplasm</keyword>
<comment type="subunit">
    <text evidence="8">Homotetramer.</text>
</comment>
<dbReference type="Pfam" id="PF00334">
    <property type="entry name" value="NDK"/>
    <property type="match status" value="1"/>
</dbReference>
<evidence type="ECO:0000256" key="7">
    <source>
        <dbReference type="ARBA" id="ARBA00022840"/>
    </source>
</evidence>
<dbReference type="FunFam" id="3.30.70.141:FF:000039">
    <property type="entry name" value="Nucleoside diphosphate kinase B"/>
    <property type="match status" value="1"/>
</dbReference>
<protein>
    <recommendedName>
        <fullName evidence="8">Nucleoside diphosphate kinase</fullName>
        <shortName evidence="8">NDK</shortName>
        <shortName evidence="8">NDP kinase</shortName>
        <ecNumber evidence="8">2.7.4.6</ecNumber>
    </recommendedName>
    <alternativeName>
        <fullName evidence="8">Nucleoside-2-P kinase</fullName>
    </alternativeName>
</protein>
<dbReference type="EMBL" id="JMCC02000119">
    <property type="protein sequence ID" value="KIG12779.1"/>
    <property type="molecule type" value="Genomic_DNA"/>
</dbReference>
<dbReference type="EC" id="2.7.4.6" evidence="8"/>
<comment type="similarity">
    <text evidence="2 8 9 10">Belongs to the NDK family.</text>
</comment>
<comment type="caution">
    <text evidence="12">The sequence shown here is derived from an EMBL/GenBank/DDBJ whole genome shotgun (WGS) entry which is preliminary data.</text>
</comment>
<dbReference type="HAMAP" id="MF_00451">
    <property type="entry name" value="NDP_kinase"/>
    <property type="match status" value="1"/>
</dbReference>
<feature type="binding site" evidence="8 9">
    <location>
        <position position="85"/>
    </location>
    <ligand>
        <name>ATP</name>
        <dbReference type="ChEBI" id="CHEBI:30616"/>
    </ligand>
</feature>
<keyword evidence="4 8" id="KW-0808">Transferase</keyword>
<evidence type="ECO:0000256" key="2">
    <source>
        <dbReference type="ARBA" id="ARBA00008142"/>
    </source>
</evidence>
<evidence type="ECO:0000313" key="12">
    <source>
        <dbReference type="EMBL" id="KIG12779.1"/>
    </source>
</evidence>
<feature type="active site" description="Pros-phosphohistidine intermediate" evidence="8 9">
    <location>
        <position position="115"/>
    </location>
</feature>
<dbReference type="GO" id="GO:0005524">
    <property type="term" value="F:ATP binding"/>
    <property type="evidence" value="ECO:0007669"/>
    <property type="project" value="UniProtKB-UniRule"/>
</dbReference>
<keyword evidence="8" id="KW-0546">Nucleotide metabolism</keyword>
<comment type="cofactor">
    <cofactor evidence="1 8">
        <name>Mg(2+)</name>
        <dbReference type="ChEBI" id="CHEBI:18420"/>
    </cofactor>
</comment>
<evidence type="ECO:0000259" key="11">
    <source>
        <dbReference type="SMART" id="SM00562"/>
    </source>
</evidence>
<dbReference type="SUPFAM" id="SSF54919">
    <property type="entry name" value="Nucleoside diphosphate kinase, NDK"/>
    <property type="match status" value="1"/>
</dbReference>
<dbReference type="SMART" id="SM00562">
    <property type="entry name" value="NDK"/>
    <property type="match status" value="1"/>
</dbReference>
<dbReference type="Gene3D" id="3.30.70.141">
    <property type="entry name" value="Nucleoside diphosphate kinase-like domain"/>
    <property type="match status" value="1"/>
</dbReference>
<dbReference type="InterPro" id="IPR001564">
    <property type="entry name" value="Nucleoside_diP_kinase"/>
</dbReference>
<dbReference type="PANTHER" id="PTHR46161">
    <property type="entry name" value="NUCLEOSIDE DIPHOSPHATE KINASE"/>
    <property type="match status" value="1"/>
</dbReference>
<organism evidence="12 13">
    <name type="scientific">Enhygromyxa salina</name>
    <dbReference type="NCBI Taxonomy" id="215803"/>
    <lineage>
        <taxon>Bacteria</taxon>
        <taxon>Pseudomonadati</taxon>
        <taxon>Myxococcota</taxon>
        <taxon>Polyangia</taxon>
        <taxon>Nannocystales</taxon>
        <taxon>Nannocystaceae</taxon>
        <taxon>Enhygromyxa</taxon>
    </lineage>
</organism>
<dbReference type="GO" id="GO:0046872">
    <property type="term" value="F:metal ion binding"/>
    <property type="evidence" value="ECO:0007669"/>
    <property type="project" value="UniProtKB-KW"/>
</dbReference>
<dbReference type="AlphaFoldDB" id="A0A0C1Z595"/>